<dbReference type="Pfam" id="PF16015">
    <property type="entry name" value="Promethin"/>
    <property type="match status" value="1"/>
</dbReference>
<evidence type="ECO:0000256" key="2">
    <source>
        <dbReference type="SAM" id="Phobius"/>
    </source>
</evidence>
<reference evidence="3" key="1">
    <citation type="submission" date="2023-11" db="EMBL/GenBank/DDBJ databases">
        <authorList>
            <person name="De Vega J J."/>
            <person name="De Vega J J."/>
        </authorList>
    </citation>
    <scope>NUCLEOTIDE SEQUENCE</scope>
</reference>
<keyword evidence="4" id="KW-1185">Reference proteome</keyword>
<evidence type="ECO:0000313" key="3">
    <source>
        <dbReference type="EMBL" id="CAK5263692.1"/>
    </source>
</evidence>
<evidence type="ECO:0000313" key="4">
    <source>
        <dbReference type="Proteomes" id="UP001295794"/>
    </source>
</evidence>
<dbReference type="Proteomes" id="UP001295794">
    <property type="component" value="Unassembled WGS sequence"/>
</dbReference>
<protein>
    <submittedName>
        <fullName evidence="3">Uncharacterized protein</fullName>
    </submittedName>
</protein>
<name>A0AAD2GUR0_9AGAR</name>
<feature type="transmembrane region" description="Helical" evidence="2">
    <location>
        <begin position="52"/>
        <end position="72"/>
    </location>
</feature>
<evidence type="ECO:0000256" key="1">
    <source>
        <dbReference type="SAM" id="MobiDB-lite"/>
    </source>
</evidence>
<accession>A0AAD2GUR0</accession>
<sequence length="194" mass="21327">MSDSGIPTTKEQLVSQFDRSVATVQVYADELEQVYARPALRRATIFFNEQPIASVFLFVFLGLAFFPILTFLTASVLTVLSLSLLALGIVLALSCTSILFFFSILALILIAVFFVSIFTTTAAFSSYSAYRLVVSVRSAGREGVWDWVEETKGYIISQGDATGRGRYSPDDTTEDGEPLMTTEAHDSSDIKEET</sequence>
<keyword evidence="2" id="KW-0472">Membrane</keyword>
<comment type="caution">
    <text evidence="3">The sequence shown here is derived from an EMBL/GenBank/DDBJ whole genome shotgun (WGS) entry which is preliminary data.</text>
</comment>
<dbReference type="EMBL" id="CAVNYO010000044">
    <property type="protein sequence ID" value="CAK5263692.1"/>
    <property type="molecule type" value="Genomic_DNA"/>
</dbReference>
<feature type="transmembrane region" description="Helical" evidence="2">
    <location>
        <begin position="79"/>
        <end position="102"/>
    </location>
</feature>
<feature type="transmembrane region" description="Helical" evidence="2">
    <location>
        <begin position="108"/>
        <end position="130"/>
    </location>
</feature>
<feature type="compositionally biased region" description="Basic and acidic residues" evidence="1">
    <location>
        <begin position="183"/>
        <end position="194"/>
    </location>
</feature>
<dbReference type="AlphaFoldDB" id="A0AAD2GUR0"/>
<keyword evidence="2" id="KW-0812">Transmembrane</keyword>
<keyword evidence="2" id="KW-1133">Transmembrane helix</keyword>
<organism evidence="3 4">
    <name type="scientific">Mycena citricolor</name>
    <dbReference type="NCBI Taxonomy" id="2018698"/>
    <lineage>
        <taxon>Eukaryota</taxon>
        <taxon>Fungi</taxon>
        <taxon>Dikarya</taxon>
        <taxon>Basidiomycota</taxon>
        <taxon>Agaricomycotina</taxon>
        <taxon>Agaricomycetes</taxon>
        <taxon>Agaricomycetidae</taxon>
        <taxon>Agaricales</taxon>
        <taxon>Marasmiineae</taxon>
        <taxon>Mycenaceae</taxon>
        <taxon>Mycena</taxon>
    </lineage>
</organism>
<gene>
    <name evidence="3" type="ORF">MYCIT1_LOCUS3261</name>
</gene>
<proteinExistence type="predicted"/>
<feature type="region of interest" description="Disordered" evidence="1">
    <location>
        <begin position="162"/>
        <end position="194"/>
    </location>
</feature>